<organism evidence="7 8">
    <name type="scientific">Pseudobdellovibrio exovorus JSS</name>
    <dbReference type="NCBI Taxonomy" id="1184267"/>
    <lineage>
        <taxon>Bacteria</taxon>
        <taxon>Pseudomonadati</taxon>
        <taxon>Bdellovibrionota</taxon>
        <taxon>Bdellovibrionia</taxon>
        <taxon>Bdellovibrionales</taxon>
        <taxon>Pseudobdellovibrionaceae</taxon>
        <taxon>Pseudobdellovibrio</taxon>
    </lineage>
</organism>
<dbReference type="GO" id="GO:0008408">
    <property type="term" value="F:3'-5' exonuclease activity"/>
    <property type="evidence" value="ECO:0007669"/>
    <property type="project" value="TreeGrafter"/>
</dbReference>
<proteinExistence type="predicted"/>
<evidence type="ECO:0000256" key="5">
    <source>
        <dbReference type="ARBA" id="ARBA00026073"/>
    </source>
</evidence>
<dbReference type="SMART" id="SM00479">
    <property type="entry name" value="EXOIII"/>
    <property type="match status" value="1"/>
</dbReference>
<dbReference type="PANTHER" id="PTHR30231:SF4">
    <property type="entry name" value="PROTEIN NEN2"/>
    <property type="match status" value="1"/>
</dbReference>
<evidence type="ECO:0000256" key="2">
    <source>
        <dbReference type="ARBA" id="ARBA00022801"/>
    </source>
</evidence>
<dbReference type="EMBL" id="CP003537">
    <property type="protein sequence ID" value="AGH96259.1"/>
    <property type="molecule type" value="Genomic_DNA"/>
</dbReference>
<evidence type="ECO:0000259" key="6">
    <source>
        <dbReference type="SMART" id="SM00479"/>
    </source>
</evidence>
<protein>
    <submittedName>
        <fullName evidence="7">DNA polymerase III alpha subunit</fullName>
    </submittedName>
</protein>
<name>M4VSS4_9BACT</name>
<dbReference type="KEGG" id="bex:A11Q_2043"/>
<keyword evidence="8" id="KW-1185">Reference proteome</keyword>
<dbReference type="OrthoDB" id="5289675at2"/>
<dbReference type="SUPFAM" id="SSF53098">
    <property type="entry name" value="Ribonuclease H-like"/>
    <property type="match status" value="1"/>
</dbReference>
<keyword evidence="2" id="KW-0378">Hydrolase</keyword>
<gene>
    <name evidence="7" type="ORF">A11Q_2043</name>
</gene>
<keyword evidence="3" id="KW-0269">Exonuclease</keyword>
<dbReference type="InterPro" id="IPR006054">
    <property type="entry name" value="DnaQ"/>
</dbReference>
<dbReference type="STRING" id="1184267.A11Q_2043"/>
<dbReference type="RefSeq" id="WP_015470749.1">
    <property type="nucleotide sequence ID" value="NC_020813.1"/>
</dbReference>
<dbReference type="InterPro" id="IPR012337">
    <property type="entry name" value="RNaseH-like_sf"/>
</dbReference>
<dbReference type="Pfam" id="PF00929">
    <property type="entry name" value="RNase_T"/>
    <property type="match status" value="1"/>
</dbReference>
<dbReference type="PANTHER" id="PTHR30231">
    <property type="entry name" value="DNA POLYMERASE III SUBUNIT EPSILON"/>
    <property type="match status" value="1"/>
</dbReference>
<dbReference type="InterPro" id="IPR013520">
    <property type="entry name" value="Ribonucl_H"/>
</dbReference>
<evidence type="ECO:0000313" key="8">
    <source>
        <dbReference type="Proteomes" id="UP000012040"/>
    </source>
</evidence>
<dbReference type="Gene3D" id="3.30.420.10">
    <property type="entry name" value="Ribonuclease H-like superfamily/Ribonuclease H"/>
    <property type="match status" value="1"/>
</dbReference>
<dbReference type="GO" id="GO:0006260">
    <property type="term" value="P:DNA replication"/>
    <property type="evidence" value="ECO:0007669"/>
    <property type="project" value="InterPro"/>
</dbReference>
<comment type="function">
    <text evidence="4">DNA polymerase III is a complex, multichain enzyme responsible for most of the replicative synthesis in bacteria. The epsilon subunit contain the editing function and is a proofreading 3'-5' exonuclease.</text>
</comment>
<feature type="domain" description="Exonuclease" evidence="6">
    <location>
        <begin position="13"/>
        <end position="178"/>
    </location>
</feature>
<dbReference type="PATRIC" id="fig|1184267.3.peg.2068"/>
<evidence type="ECO:0000256" key="1">
    <source>
        <dbReference type="ARBA" id="ARBA00022722"/>
    </source>
</evidence>
<dbReference type="eggNOG" id="COG0847">
    <property type="taxonomic scope" value="Bacteria"/>
</dbReference>
<dbReference type="GO" id="GO:0005829">
    <property type="term" value="C:cytosol"/>
    <property type="evidence" value="ECO:0007669"/>
    <property type="project" value="TreeGrafter"/>
</dbReference>
<dbReference type="FunFam" id="3.30.420.10:FF:000045">
    <property type="entry name" value="3'-5' exonuclease DinG"/>
    <property type="match status" value="1"/>
</dbReference>
<dbReference type="Proteomes" id="UP000012040">
    <property type="component" value="Chromosome"/>
</dbReference>
<dbReference type="GO" id="GO:0003887">
    <property type="term" value="F:DNA-directed DNA polymerase activity"/>
    <property type="evidence" value="ECO:0007669"/>
    <property type="project" value="InterPro"/>
</dbReference>
<keyword evidence="1" id="KW-0540">Nuclease</keyword>
<evidence type="ECO:0000256" key="3">
    <source>
        <dbReference type="ARBA" id="ARBA00022839"/>
    </source>
</evidence>
<comment type="subunit">
    <text evidence="5">DNA polymerase III contains a core (composed of alpha, epsilon and theta chains) that associates with a tau subunit. This core dimerizes to form the POLIII' complex. PolIII' associates with the gamma complex (composed of gamma, delta, delta', psi and chi chains) and with the beta chain to form the complete DNA polymerase III complex.</text>
</comment>
<dbReference type="eggNOG" id="COG2378">
    <property type="taxonomic scope" value="Bacteria"/>
</dbReference>
<dbReference type="InterPro" id="IPR036397">
    <property type="entry name" value="RNaseH_sf"/>
</dbReference>
<sequence>MTFDLKRSIYDYPIVAFDTETSGAYPIESEVIELGAVKWLNGEIVGKFQTLLKPSKLLTPDNIRIHGITNEMVASAPLMKDQIIGFCDFIDQSVLIAHHAPFDLGFVIVPIEKAGLRLPQTFNLCSSLISRALLTTTNHKLQTLIKELGLTGGAAHRAYDDAYACFQVLQKCLEKIPEDQSLQRILNIQKKDLAWNNYRVYSSQDQKILSLVKAMEQEKTIHIVYEGGQTKGKARPIKPFGIVRNPDGDYIHAECGLDFQRKRFYIEKIKEVELL</sequence>
<accession>M4VSS4</accession>
<dbReference type="GO" id="GO:0003677">
    <property type="term" value="F:DNA binding"/>
    <property type="evidence" value="ECO:0007669"/>
    <property type="project" value="InterPro"/>
</dbReference>
<dbReference type="NCBIfam" id="TIGR00573">
    <property type="entry name" value="dnaq"/>
    <property type="match status" value="1"/>
</dbReference>
<dbReference type="HOGENOM" id="CLU_061549_0_0_7"/>
<dbReference type="AlphaFoldDB" id="M4VSS4"/>
<evidence type="ECO:0000313" key="7">
    <source>
        <dbReference type="EMBL" id="AGH96259.1"/>
    </source>
</evidence>
<reference evidence="7 8" key="1">
    <citation type="journal article" date="2013" name="ISME J.">
        <title>By their genes ye shall know them: genomic signatures of predatory bacteria.</title>
        <authorList>
            <person name="Pasternak Z."/>
            <person name="Pietrokovski S."/>
            <person name="Rotem O."/>
            <person name="Gophna U."/>
            <person name="Lurie-Weinberger M.N."/>
            <person name="Jurkevitch E."/>
        </authorList>
    </citation>
    <scope>NUCLEOTIDE SEQUENCE [LARGE SCALE GENOMIC DNA]</scope>
    <source>
        <strain evidence="7 8">JSS</strain>
    </source>
</reference>
<dbReference type="PROSITE" id="PS52050">
    <property type="entry name" value="WYL"/>
    <property type="match status" value="1"/>
</dbReference>
<dbReference type="CDD" id="cd06127">
    <property type="entry name" value="DEDDh"/>
    <property type="match status" value="1"/>
</dbReference>
<evidence type="ECO:0000256" key="4">
    <source>
        <dbReference type="ARBA" id="ARBA00025483"/>
    </source>
</evidence>